<evidence type="ECO:0000259" key="9">
    <source>
        <dbReference type="PROSITE" id="PS51755"/>
    </source>
</evidence>
<evidence type="ECO:0000256" key="6">
    <source>
        <dbReference type="PROSITE-ProRule" id="PRU00169"/>
    </source>
</evidence>
<dbReference type="CDD" id="cd17615">
    <property type="entry name" value="REC_OmpR_MtPhoP-like"/>
    <property type="match status" value="1"/>
</dbReference>
<dbReference type="InterPro" id="IPR001789">
    <property type="entry name" value="Sig_transdc_resp-reg_receiver"/>
</dbReference>
<dbReference type="Pfam" id="PF00072">
    <property type="entry name" value="Response_reg"/>
    <property type="match status" value="1"/>
</dbReference>
<keyword evidence="1 6" id="KW-0597">Phosphoprotein</keyword>
<evidence type="ECO:0000256" key="3">
    <source>
        <dbReference type="ARBA" id="ARBA00023015"/>
    </source>
</evidence>
<proteinExistence type="predicted"/>
<dbReference type="InterPro" id="IPR039420">
    <property type="entry name" value="WalR-like"/>
</dbReference>
<evidence type="ECO:0000256" key="7">
    <source>
        <dbReference type="PROSITE-ProRule" id="PRU01091"/>
    </source>
</evidence>
<dbReference type="InterPro" id="IPR001867">
    <property type="entry name" value="OmpR/PhoB-type_DNA-bd"/>
</dbReference>
<evidence type="ECO:0000313" key="10">
    <source>
        <dbReference type="EMBL" id="PZP88914.1"/>
    </source>
</evidence>
<dbReference type="PANTHER" id="PTHR48111">
    <property type="entry name" value="REGULATOR OF RPOS"/>
    <property type="match status" value="1"/>
</dbReference>
<feature type="DNA-binding region" description="OmpR/PhoB-type" evidence="7">
    <location>
        <begin position="163"/>
        <end position="260"/>
    </location>
</feature>
<feature type="modified residue" description="4-aspartylphosphate" evidence="6">
    <location>
        <position position="86"/>
    </location>
</feature>
<dbReference type="GO" id="GO:0005829">
    <property type="term" value="C:cytosol"/>
    <property type="evidence" value="ECO:0007669"/>
    <property type="project" value="TreeGrafter"/>
</dbReference>
<keyword evidence="4 7" id="KW-0238">DNA-binding</keyword>
<sequence length="263" mass="29033">MTSGTSSTDNSATNAVSSAITPAHADVGGFPDYTGTKILVVDDEPSIVELLTVSLKYQGFKVAAASSGEEALTVAQRFHPDAFILDIMMPGMDGFRLLSRLREAGHDGPVLFLTAKDAIEDRVHGLTLGADDYVTKPFSLEEVIARLRTILRRSDRSSFGQPSNHLTFADIELDDDTHEVWKAGELVELTPTEFALLRYFMVNAGVVLSKARILDNVWDYDFNGDANVVESYISYLRKKIDTGDVKYLHTLRGVGYVLREPRK</sequence>
<comment type="caution">
    <text evidence="10">The sequence shown here is derived from an EMBL/GenBank/DDBJ whole genome shotgun (WGS) entry which is preliminary data.</text>
</comment>
<accession>A0A2W5IEW1</accession>
<evidence type="ECO:0000313" key="11">
    <source>
        <dbReference type="Proteomes" id="UP000248606"/>
    </source>
</evidence>
<feature type="domain" description="OmpR/PhoB-type" evidence="9">
    <location>
        <begin position="163"/>
        <end position="260"/>
    </location>
</feature>
<dbReference type="GO" id="GO:0000156">
    <property type="term" value="F:phosphorelay response regulator activity"/>
    <property type="evidence" value="ECO:0007669"/>
    <property type="project" value="TreeGrafter"/>
</dbReference>
<dbReference type="GO" id="GO:0000976">
    <property type="term" value="F:transcription cis-regulatory region binding"/>
    <property type="evidence" value="ECO:0007669"/>
    <property type="project" value="TreeGrafter"/>
</dbReference>
<dbReference type="PROSITE" id="PS50110">
    <property type="entry name" value="RESPONSE_REGULATORY"/>
    <property type="match status" value="1"/>
</dbReference>
<dbReference type="PANTHER" id="PTHR48111:SF28">
    <property type="entry name" value="TRANSCRIPTIONAL REGULATORY PROTEIN TCRX-RELATED"/>
    <property type="match status" value="1"/>
</dbReference>
<dbReference type="Gene3D" id="1.10.10.10">
    <property type="entry name" value="Winged helix-like DNA-binding domain superfamily/Winged helix DNA-binding domain"/>
    <property type="match status" value="1"/>
</dbReference>
<organism evidence="10 11">
    <name type="scientific">Lawsonella clevelandensis</name>
    <dbReference type="NCBI Taxonomy" id="1528099"/>
    <lineage>
        <taxon>Bacteria</taxon>
        <taxon>Bacillati</taxon>
        <taxon>Actinomycetota</taxon>
        <taxon>Actinomycetes</taxon>
        <taxon>Mycobacteriales</taxon>
        <taxon>Lawsonellaceae</taxon>
        <taxon>Lawsonella</taxon>
    </lineage>
</organism>
<dbReference type="Gene3D" id="6.10.250.690">
    <property type="match status" value="1"/>
</dbReference>
<dbReference type="Pfam" id="PF00486">
    <property type="entry name" value="Trans_reg_C"/>
    <property type="match status" value="1"/>
</dbReference>
<evidence type="ECO:0000256" key="5">
    <source>
        <dbReference type="ARBA" id="ARBA00023163"/>
    </source>
</evidence>
<keyword evidence="3" id="KW-0805">Transcription regulation</keyword>
<dbReference type="FunFam" id="3.40.50.2300:FF:000001">
    <property type="entry name" value="DNA-binding response regulator PhoB"/>
    <property type="match status" value="1"/>
</dbReference>
<dbReference type="FunFam" id="1.10.10.10:FF:000005">
    <property type="entry name" value="Two-component system response regulator"/>
    <property type="match status" value="1"/>
</dbReference>
<reference evidence="10 11" key="1">
    <citation type="submission" date="2017-08" db="EMBL/GenBank/DDBJ databases">
        <title>Infants hospitalized years apart are colonized by the same room-sourced microbial strains.</title>
        <authorList>
            <person name="Brooks B."/>
            <person name="Olm M.R."/>
            <person name="Firek B.A."/>
            <person name="Baker R."/>
            <person name="Thomas B.C."/>
            <person name="Morowitz M.J."/>
            <person name="Banfield J.F."/>
        </authorList>
    </citation>
    <scope>NUCLEOTIDE SEQUENCE [LARGE SCALE GENOMIC DNA]</scope>
    <source>
        <strain evidence="10">S2_006_000_R1_57</strain>
    </source>
</reference>
<dbReference type="SMART" id="SM00448">
    <property type="entry name" value="REC"/>
    <property type="match status" value="1"/>
</dbReference>
<dbReference type="PROSITE" id="PS51755">
    <property type="entry name" value="OMPR_PHOB"/>
    <property type="match status" value="1"/>
</dbReference>
<dbReference type="CDD" id="cd00383">
    <property type="entry name" value="trans_reg_C"/>
    <property type="match status" value="1"/>
</dbReference>
<dbReference type="InterPro" id="IPR036388">
    <property type="entry name" value="WH-like_DNA-bd_sf"/>
</dbReference>
<dbReference type="Proteomes" id="UP000248606">
    <property type="component" value="Unassembled WGS sequence"/>
</dbReference>
<dbReference type="InterPro" id="IPR016032">
    <property type="entry name" value="Sig_transdc_resp-reg_C-effctor"/>
</dbReference>
<dbReference type="Gene3D" id="3.40.50.2300">
    <property type="match status" value="1"/>
</dbReference>
<evidence type="ECO:0000256" key="2">
    <source>
        <dbReference type="ARBA" id="ARBA00023012"/>
    </source>
</evidence>
<dbReference type="SUPFAM" id="SSF46894">
    <property type="entry name" value="C-terminal effector domain of the bipartite response regulators"/>
    <property type="match status" value="1"/>
</dbReference>
<dbReference type="GO" id="GO:0032993">
    <property type="term" value="C:protein-DNA complex"/>
    <property type="evidence" value="ECO:0007669"/>
    <property type="project" value="TreeGrafter"/>
</dbReference>
<dbReference type="GO" id="GO:0006355">
    <property type="term" value="P:regulation of DNA-templated transcription"/>
    <property type="evidence" value="ECO:0007669"/>
    <property type="project" value="InterPro"/>
</dbReference>
<evidence type="ECO:0000256" key="1">
    <source>
        <dbReference type="ARBA" id="ARBA00022553"/>
    </source>
</evidence>
<dbReference type="SMART" id="SM00862">
    <property type="entry name" value="Trans_reg_C"/>
    <property type="match status" value="1"/>
</dbReference>
<dbReference type="AlphaFoldDB" id="A0A2W5IEW1"/>
<dbReference type="InterPro" id="IPR011006">
    <property type="entry name" value="CheY-like_superfamily"/>
</dbReference>
<dbReference type="EMBL" id="QFOZ01000005">
    <property type="protein sequence ID" value="PZP88914.1"/>
    <property type="molecule type" value="Genomic_DNA"/>
</dbReference>
<name>A0A2W5IEW1_9ACTN</name>
<dbReference type="RefSeq" id="WP_290599197.1">
    <property type="nucleotide sequence ID" value="NZ_JAPJOB010000006.1"/>
</dbReference>
<protein>
    <submittedName>
        <fullName evidence="10">DNA-binding response regulator</fullName>
    </submittedName>
</protein>
<feature type="domain" description="Response regulatory" evidence="8">
    <location>
        <begin position="37"/>
        <end position="151"/>
    </location>
</feature>
<keyword evidence="5" id="KW-0804">Transcription</keyword>
<dbReference type="SUPFAM" id="SSF52172">
    <property type="entry name" value="CheY-like"/>
    <property type="match status" value="1"/>
</dbReference>
<keyword evidence="2" id="KW-0902">Two-component regulatory system</keyword>
<evidence type="ECO:0000256" key="4">
    <source>
        <dbReference type="ARBA" id="ARBA00023125"/>
    </source>
</evidence>
<gene>
    <name evidence="10" type="ORF">DI579_04795</name>
</gene>
<evidence type="ECO:0000259" key="8">
    <source>
        <dbReference type="PROSITE" id="PS50110"/>
    </source>
</evidence>